<dbReference type="AlphaFoldDB" id="A0A922S6W7"/>
<dbReference type="GeneID" id="75576851"/>
<gene>
    <name evidence="2" type="ORF">MS3_00001855</name>
</gene>
<protein>
    <submittedName>
        <fullName evidence="2">Uncharacterized protein</fullName>
    </submittedName>
</protein>
<evidence type="ECO:0000256" key="1">
    <source>
        <dbReference type="SAM" id="MobiDB-lite"/>
    </source>
</evidence>
<feature type="region of interest" description="Disordered" evidence="1">
    <location>
        <begin position="71"/>
        <end position="96"/>
    </location>
</feature>
<reference evidence="2" key="4">
    <citation type="journal article" date="2022" name="PLoS Pathog.">
        <title>Chromosome-level genome of Schistosoma haematobium underpins genome-wide explorations of molecular variation.</title>
        <authorList>
            <person name="Stroehlein A.J."/>
            <person name="Korhonen P.K."/>
            <person name="Lee V.V."/>
            <person name="Ralph S.A."/>
            <person name="Mentink-Kane M."/>
            <person name="You H."/>
            <person name="McManus D.P."/>
            <person name="Tchuente L.T."/>
            <person name="Stothard J.R."/>
            <person name="Kaur P."/>
            <person name="Dudchenko O."/>
            <person name="Aiden E.L."/>
            <person name="Yang B."/>
            <person name="Yang H."/>
            <person name="Emery A.M."/>
            <person name="Webster B.L."/>
            <person name="Brindley P.J."/>
            <person name="Rollinson D."/>
            <person name="Chang B.C.H."/>
            <person name="Gasser R.B."/>
            <person name="Young N.D."/>
        </authorList>
    </citation>
    <scope>NUCLEOTIDE SEQUENCE</scope>
</reference>
<evidence type="ECO:0000313" key="3">
    <source>
        <dbReference type="Proteomes" id="UP000471633"/>
    </source>
</evidence>
<dbReference type="Proteomes" id="UP000471633">
    <property type="component" value="Unassembled WGS sequence"/>
</dbReference>
<dbReference type="RefSeq" id="XP_051074812.1">
    <property type="nucleotide sequence ID" value="XM_051209359.1"/>
</dbReference>
<dbReference type="CTD" id="75576851"/>
<organism evidence="2 3">
    <name type="scientific">Schistosoma haematobium</name>
    <name type="common">Blood fluke</name>
    <dbReference type="NCBI Taxonomy" id="6185"/>
    <lineage>
        <taxon>Eukaryota</taxon>
        <taxon>Metazoa</taxon>
        <taxon>Spiralia</taxon>
        <taxon>Lophotrochozoa</taxon>
        <taxon>Platyhelminthes</taxon>
        <taxon>Trematoda</taxon>
        <taxon>Digenea</taxon>
        <taxon>Strigeidida</taxon>
        <taxon>Schistosomatoidea</taxon>
        <taxon>Schistosomatidae</taxon>
        <taxon>Schistosoma</taxon>
    </lineage>
</organism>
<dbReference type="EMBL" id="AMPZ03000001">
    <property type="protein sequence ID" value="KAH9596029.1"/>
    <property type="molecule type" value="Genomic_DNA"/>
</dbReference>
<evidence type="ECO:0000313" key="2">
    <source>
        <dbReference type="EMBL" id="KAH9596029.1"/>
    </source>
</evidence>
<name>A0A922S6W7_SCHHA</name>
<sequence>VCVTVMKLSDLKINRQHLNRSRTREIISRVTSLIEEAEKVKVDSMEGEADDGRYIELDLLIPSGENDEQLKLPVNFSGSSSENEDSSSESESEFREVIMPSPVRLSSAVSPPCTSRKLIEELKSVCTDDCII</sequence>
<accession>A0A922S6W7</accession>
<reference evidence="2" key="2">
    <citation type="journal article" date="2019" name="Gigascience">
        <title>High-quality Schistosoma haematobium genome achieved by single-molecule and long-range sequencing.</title>
        <authorList>
            <person name="Stroehlein A.J."/>
            <person name="Korhonen P.K."/>
            <person name="Chong T.M."/>
            <person name="Lim Y.L."/>
            <person name="Chan K.G."/>
            <person name="Webster B."/>
            <person name="Rollinson D."/>
            <person name="Brindley P.J."/>
            <person name="Gasser R.B."/>
            <person name="Young N.D."/>
        </authorList>
    </citation>
    <scope>NUCLEOTIDE SEQUENCE</scope>
</reference>
<reference evidence="2" key="1">
    <citation type="journal article" date="2012" name="Nat. Genet.">
        <title>Whole-genome sequence of Schistosoma haematobium.</title>
        <authorList>
            <person name="Young N.D."/>
            <person name="Jex A.R."/>
            <person name="Li B."/>
            <person name="Liu S."/>
            <person name="Yang L."/>
            <person name="Xiong Z."/>
            <person name="Li Y."/>
            <person name="Cantacessi C."/>
            <person name="Hall R.S."/>
            <person name="Xu X."/>
            <person name="Chen F."/>
            <person name="Wu X."/>
            <person name="Zerlotini A."/>
            <person name="Oliveira G."/>
            <person name="Hofmann A."/>
            <person name="Zhang G."/>
            <person name="Fang X."/>
            <person name="Kang Y."/>
            <person name="Campbell B.E."/>
            <person name="Loukas A."/>
            <person name="Ranganathan S."/>
            <person name="Rollinson D."/>
            <person name="Rinaldi G."/>
            <person name="Brindley P.J."/>
            <person name="Yang H."/>
            <person name="Wang J."/>
            <person name="Wang J."/>
            <person name="Gasser R.B."/>
        </authorList>
    </citation>
    <scope>NUCLEOTIDE SEQUENCE</scope>
</reference>
<keyword evidence="3" id="KW-1185">Reference proteome</keyword>
<feature type="non-terminal residue" evidence="2">
    <location>
        <position position="1"/>
    </location>
</feature>
<dbReference type="KEGG" id="shx:MS3_00001855"/>
<comment type="caution">
    <text evidence="2">The sequence shown here is derived from an EMBL/GenBank/DDBJ whole genome shotgun (WGS) entry which is preliminary data.</text>
</comment>
<reference evidence="2" key="3">
    <citation type="submission" date="2021-06" db="EMBL/GenBank/DDBJ databases">
        <title>Chromosome-level genome assembly for S. haematobium.</title>
        <authorList>
            <person name="Stroehlein A.J."/>
        </authorList>
    </citation>
    <scope>NUCLEOTIDE SEQUENCE</scope>
</reference>
<feature type="compositionally biased region" description="Acidic residues" evidence="1">
    <location>
        <begin position="82"/>
        <end position="91"/>
    </location>
</feature>
<proteinExistence type="predicted"/>